<dbReference type="RefSeq" id="WP_186009189.1">
    <property type="nucleotide sequence ID" value="NZ_CYSE01000002.1"/>
</dbReference>
<protein>
    <recommendedName>
        <fullName evidence="3">DUF1127 domain-containing protein</fullName>
    </recommendedName>
</protein>
<name>A0A0P1GMV0_9RHOB</name>
<reference evidence="1 2" key="1">
    <citation type="submission" date="2015-09" db="EMBL/GenBank/DDBJ databases">
        <authorList>
            <consortium name="Swine Surveillance"/>
        </authorList>
    </citation>
    <scope>NUCLEOTIDE SEQUENCE [LARGE SCALE GENOMIC DNA]</scope>
    <source>
        <strain evidence="1 2">CECT 7648</strain>
    </source>
</reference>
<dbReference type="AlphaFoldDB" id="A0A0P1GMV0"/>
<dbReference type="EMBL" id="CYSE01000002">
    <property type="protein sequence ID" value="CUH77106.1"/>
    <property type="molecule type" value="Genomic_DNA"/>
</dbReference>
<sequence length="51" mass="5833">MFASLRTRLEKRALYRRTLAELRSLPHGTAADLNIAPEDLDRIAYQAVYGQ</sequence>
<proteinExistence type="predicted"/>
<organism evidence="1 2">
    <name type="scientific">Tropicibacter naphthalenivorans</name>
    <dbReference type="NCBI Taxonomy" id="441103"/>
    <lineage>
        <taxon>Bacteria</taxon>
        <taxon>Pseudomonadati</taxon>
        <taxon>Pseudomonadota</taxon>
        <taxon>Alphaproteobacteria</taxon>
        <taxon>Rhodobacterales</taxon>
        <taxon>Roseobacteraceae</taxon>
        <taxon>Tropicibacter</taxon>
    </lineage>
</organism>
<accession>A0A0P1GMV0</accession>
<evidence type="ECO:0000313" key="2">
    <source>
        <dbReference type="Proteomes" id="UP000054935"/>
    </source>
</evidence>
<gene>
    <name evidence="1" type="ORF">TRN7648_01298</name>
</gene>
<evidence type="ECO:0000313" key="1">
    <source>
        <dbReference type="EMBL" id="CUH77106.1"/>
    </source>
</evidence>
<dbReference type="Proteomes" id="UP000054935">
    <property type="component" value="Unassembled WGS sequence"/>
</dbReference>
<keyword evidence="2" id="KW-1185">Reference proteome</keyword>
<evidence type="ECO:0008006" key="3">
    <source>
        <dbReference type="Google" id="ProtNLM"/>
    </source>
</evidence>